<dbReference type="PANTHER" id="PTHR30560">
    <property type="entry name" value="TRIGGER FACTOR CHAPERONE AND PEPTIDYL-PROLYL CIS/TRANS ISOMERASE"/>
    <property type="match status" value="1"/>
</dbReference>
<sequence>MHVTVEDVSPVKKILHIEIPEEAVARELDNAYKKLKKTAKIRGFRPGKAPRSVLERLFKRDIHGDVTSRLLQDSFVEAIKEKDLAVVGQPKIDPPELKEKGPYKYEAAIEVKPDIGEIDFKGIPLKKTRYTVSDEEINTQLKLLQKNLAKQEPIAADRPVRENDFVLIDYEGFKDGQPLAETQKTENYTMKIGAGRILKAFDEQLIGMKPGENRQVQVQFPEDYFNAKLANLNITFQVTLHEIREEKLPAIDDEFAKQLGKHDNLDELKKTITDHLKQGYDKRMEHELNEQVFKALIAKTEFELPESMVEYELEGIVEEAERSFKYYNQSLKDVGLTREGLFEKYRETAEKQVRRHLILGQIIKQQNLILADEDLENGYNEISASLNQPVENIRRFYQQNEDKLEVFKHTLLEKDAIKLIIKNSTIEEVEPEKAPQPEKKEDGQK</sequence>
<comment type="subcellular location">
    <subcellularLocation>
        <location evidence="9">Cytoplasm</location>
    </subcellularLocation>
    <text evidence="9">About half TF is bound to the ribosome near the polypeptide exit tunnel while the other half is free in the cytoplasm.</text>
</comment>
<comment type="catalytic activity">
    <reaction evidence="1 9 10">
        <text>[protein]-peptidylproline (omega=180) = [protein]-peptidylproline (omega=0)</text>
        <dbReference type="Rhea" id="RHEA:16237"/>
        <dbReference type="Rhea" id="RHEA-COMP:10747"/>
        <dbReference type="Rhea" id="RHEA-COMP:10748"/>
        <dbReference type="ChEBI" id="CHEBI:83833"/>
        <dbReference type="ChEBI" id="CHEBI:83834"/>
        <dbReference type="EC" id="5.2.1.8"/>
    </reaction>
</comment>
<dbReference type="PROSITE" id="PS50059">
    <property type="entry name" value="FKBP_PPIASE"/>
    <property type="match status" value="1"/>
</dbReference>
<keyword evidence="9" id="KW-0963">Cytoplasm</keyword>
<evidence type="ECO:0000256" key="2">
    <source>
        <dbReference type="ARBA" id="ARBA00005464"/>
    </source>
</evidence>
<dbReference type="InterPro" id="IPR001179">
    <property type="entry name" value="PPIase_FKBP_dom"/>
</dbReference>
<dbReference type="SUPFAM" id="SSF109998">
    <property type="entry name" value="Triger factor/SurA peptide-binding domain-like"/>
    <property type="match status" value="1"/>
</dbReference>
<dbReference type="InterPro" id="IPR027304">
    <property type="entry name" value="Trigger_fact/SurA_dom_sf"/>
</dbReference>
<dbReference type="PIRSF" id="PIRSF003095">
    <property type="entry name" value="Trigger_factor"/>
    <property type="match status" value="1"/>
</dbReference>
<dbReference type="Gene3D" id="3.10.50.40">
    <property type="match status" value="1"/>
</dbReference>
<keyword evidence="9 11" id="KW-0132">Cell division</keyword>
<evidence type="ECO:0000256" key="1">
    <source>
        <dbReference type="ARBA" id="ARBA00000971"/>
    </source>
</evidence>
<dbReference type="GO" id="GO:0051301">
    <property type="term" value="P:cell division"/>
    <property type="evidence" value="ECO:0007669"/>
    <property type="project" value="UniProtKB-KW"/>
</dbReference>
<reference evidence="13 14" key="1">
    <citation type="submission" date="2020-08" db="EMBL/GenBank/DDBJ databases">
        <title>Bridging the membrane lipid divide: bacteria of the FCB group superphylum have the potential to synthesize archaeal ether lipids.</title>
        <authorList>
            <person name="Villanueva L."/>
            <person name="Von Meijenfeldt F.A.B."/>
            <person name="Westbye A.B."/>
            <person name="Yadav S."/>
            <person name="Hopmans E.C."/>
            <person name="Dutilh B.E."/>
            <person name="Sinninghe Damste J.S."/>
        </authorList>
    </citation>
    <scope>NUCLEOTIDE SEQUENCE [LARGE SCALE GENOMIC DNA]</scope>
    <source>
        <strain evidence="13">NIOZ-UU30</strain>
    </source>
</reference>
<dbReference type="Pfam" id="PF05698">
    <property type="entry name" value="Trigger_C"/>
    <property type="match status" value="1"/>
</dbReference>
<dbReference type="EMBL" id="JACNJH010000091">
    <property type="protein sequence ID" value="MBC8360466.1"/>
    <property type="molecule type" value="Genomic_DNA"/>
</dbReference>
<dbReference type="InterPro" id="IPR036611">
    <property type="entry name" value="Trigger_fac_ribosome-bd_sf"/>
</dbReference>
<evidence type="ECO:0000256" key="7">
    <source>
        <dbReference type="ARBA" id="ARBA00023235"/>
    </source>
</evidence>
<protein>
    <recommendedName>
        <fullName evidence="4 9">Trigger factor</fullName>
        <shortName evidence="9">TF</shortName>
        <ecNumber evidence="3 9">5.2.1.8</ecNumber>
    </recommendedName>
    <alternativeName>
        <fullName evidence="8 9">PPIase</fullName>
    </alternativeName>
</protein>
<dbReference type="SUPFAM" id="SSF102735">
    <property type="entry name" value="Trigger factor ribosome-binding domain"/>
    <property type="match status" value="1"/>
</dbReference>
<name>A0A8J6NUF8_9BACT</name>
<dbReference type="InterPro" id="IPR008881">
    <property type="entry name" value="Trigger_fac_ribosome-bd_bac"/>
</dbReference>
<dbReference type="GO" id="GO:0043022">
    <property type="term" value="F:ribosome binding"/>
    <property type="evidence" value="ECO:0007669"/>
    <property type="project" value="TreeGrafter"/>
</dbReference>
<evidence type="ECO:0000256" key="3">
    <source>
        <dbReference type="ARBA" id="ARBA00013194"/>
    </source>
</evidence>
<dbReference type="GO" id="GO:0003755">
    <property type="term" value="F:peptidyl-prolyl cis-trans isomerase activity"/>
    <property type="evidence" value="ECO:0007669"/>
    <property type="project" value="UniProtKB-UniRule"/>
</dbReference>
<keyword evidence="9 11" id="KW-0131">Cell cycle</keyword>
<dbReference type="NCBIfam" id="TIGR00115">
    <property type="entry name" value="tig"/>
    <property type="match status" value="1"/>
</dbReference>
<dbReference type="GO" id="GO:0044183">
    <property type="term" value="F:protein folding chaperone"/>
    <property type="evidence" value="ECO:0007669"/>
    <property type="project" value="TreeGrafter"/>
</dbReference>
<keyword evidence="6 9" id="KW-0143">Chaperone</keyword>
<dbReference type="Pfam" id="PF05697">
    <property type="entry name" value="Trigger_N"/>
    <property type="match status" value="1"/>
</dbReference>
<dbReference type="GO" id="GO:0005737">
    <property type="term" value="C:cytoplasm"/>
    <property type="evidence" value="ECO:0007669"/>
    <property type="project" value="UniProtKB-SubCell"/>
</dbReference>
<dbReference type="HAMAP" id="MF_00303">
    <property type="entry name" value="Trigger_factor_Tig"/>
    <property type="match status" value="1"/>
</dbReference>
<dbReference type="InterPro" id="IPR008880">
    <property type="entry name" value="Trigger_fac_C"/>
</dbReference>
<proteinExistence type="inferred from homology"/>
<evidence type="ECO:0000256" key="5">
    <source>
        <dbReference type="ARBA" id="ARBA00023110"/>
    </source>
</evidence>
<dbReference type="InterPro" id="IPR037041">
    <property type="entry name" value="Trigger_fac_C_sf"/>
</dbReference>
<dbReference type="Gene3D" id="3.30.70.1050">
    <property type="entry name" value="Trigger factor ribosome-binding domain"/>
    <property type="match status" value="1"/>
</dbReference>
<dbReference type="Proteomes" id="UP000603434">
    <property type="component" value="Unassembled WGS sequence"/>
</dbReference>
<comment type="domain">
    <text evidence="9">Consists of 3 domains; the N-terminus binds the ribosome, the middle domain has PPIase activity, while the C-terminus has intrinsic chaperone activity on its own.</text>
</comment>
<evidence type="ECO:0000256" key="9">
    <source>
        <dbReference type="HAMAP-Rule" id="MF_00303"/>
    </source>
</evidence>
<dbReference type="EC" id="5.2.1.8" evidence="3 9"/>
<keyword evidence="5 9" id="KW-0697">Rotamase</keyword>
<evidence type="ECO:0000256" key="8">
    <source>
        <dbReference type="ARBA" id="ARBA00029986"/>
    </source>
</evidence>
<keyword evidence="7 9" id="KW-0413">Isomerase</keyword>
<evidence type="ECO:0000256" key="10">
    <source>
        <dbReference type="PROSITE-ProRule" id="PRU00277"/>
    </source>
</evidence>
<dbReference type="Pfam" id="PF00254">
    <property type="entry name" value="FKBP_C"/>
    <property type="match status" value="1"/>
</dbReference>
<accession>A0A8J6NUF8</accession>
<dbReference type="PANTHER" id="PTHR30560:SF3">
    <property type="entry name" value="TRIGGER FACTOR-LIKE PROTEIN TIG, CHLOROPLASTIC"/>
    <property type="match status" value="1"/>
</dbReference>
<comment type="caution">
    <text evidence="13">The sequence shown here is derived from an EMBL/GenBank/DDBJ whole genome shotgun (WGS) entry which is preliminary data.</text>
</comment>
<comment type="function">
    <text evidence="9">Involved in protein export. Acts as a chaperone by maintaining the newly synthesized protein in an open conformation. Functions as a peptidyl-prolyl cis-trans isomerase.</text>
</comment>
<comment type="similarity">
    <text evidence="2 9 11">Belongs to the FKBP-type PPIase family. Tig subfamily.</text>
</comment>
<evidence type="ECO:0000256" key="4">
    <source>
        <dbReference type="ARBA" id="ARBA00016902"/>
    </source>
</evidence>
<dbReference type="GO" id="GO:0051083">
    <property type="term" value="P:'de novo' cotranslational protein folding"/>
    <property type="evidence" value="ECO:0007669"/>
    <property type="project" value="TreeGrafter"/>
</dbReference>
<evidence type="ECO:0000313" key="14">
    <source>
        <dbReference type="Proteomes" id="UP000603434"/>
    </source>
</evidence>
<evidence type="ECO:0000256" key="6">
    <source>
        <dbReference type="ARBA" id="ARBA00023186"/>
    </source>
</evidence>
<dbReference type="SUPFAM" id="SSF54534">
    <property type="entry name" value="FKBP-like"/>
    <property type="match status" value="1"/>
</dbReference>
<dbReference type="InterPro" id="IPR005215">
    <property type="entry name" value="Trig_fac"/>
</dbReference>
<dbReference type="GO" id="GO:0015031">
    <property type="term" value="P:protein transport"/>
    <property type="evidence" value="ECO:0007669"/>
    <property type="project" value="UniProtKB-UniRule"/>
</dbReference>
<dbReference type="InterPro" id="IPR046357">
    <property type="entry name" value="PPIase_dom_sf"/>
</dbReference>
<gene>
    <name evidence="9 13" type="primary">tig</name>
    <name evidence="13" type="ORF">H8E23_03590</name>
</gene>
<feature type="domain" description="PPIase FKBP-type" evidence="12">
    <location>
        <begin position="163"/>
        <end position="244"/>
    </location>
</feature>
<dbReference type="Gene3D" id="1.10.3120.10">
    <property type="entry name" value="Trigger factor, C-terminal domain"/>
    <property type="match status" value="1"/>
</dbReference>
<evidence type="ECO:0000259" key="12">
    <source>
        <dbReference type="PROSITE" id="PS50059"/>
    </source>
</evidence>
<evidence type="ECO:0000256" key="11">
    <source>
        <dbReference type="RuleBase" id="RU003914"/>
    </source>
</evidence>
<evidence type="ECO:0000313" key="13">
    <source>
        <dbReference type="EMBL" id="MBC8360466.1"/>
    </source>
</evidence>
<organism evidence="13 14">
    <name type="scientific">Candidatus Desulfatibia profunda</name>
    <dbReference type="NCBI Taxonomy" id="2841695"/>
    <lineage>
        <taxon>Bacteria</taxon>
        <taxon>Pseudomonadati</taxon>
        <taxon>Thermodesulfobacteriota</taxon>
        <taxon>Desulfobacteria</taxon>
        <taxon>Desulfobacterales</taxon>
        <taxon>Desulfobacterales incertae sedis</taxon>
        <taxon>Candidatus Desulfatibia</taxon>
    </lineage>
</organism>
<dbReference type="AlphaFoldDB" id="A0A8J6NUF8"/>
<dbReference type="GO" id="GO:0043335">
    <property type="term" value="P:protein unfolding"/>
    <property type="evidence" value="ECO:0007669"/>
    <property type="project" value="TreeGrafter"/>
</dbReference>